<dbReference type="OrthoDB" id="10038899at2759"/>
<reference evidence="1" key="1">
    <citation type="submission" date="2023-01" db="EMBL/GenBank/DDBJ databases">
        <title>Genome assembly of the deep-sea coral Lophelia pertusa.</title>
        <authorList>
            <person name="Herrera S."/>
            <person name="Cordes E."/>
        </authorList>
    </citation>
    <scope>NUCLEOTIDE SEQUENCE</scope>
    <source>
        <strain evidence="1">USNM1676648</strain>
        <tissue evidence="1">Polyp</tissue>
    </source>
</reference>
<proteinExistence type="predicted"/>
<dbReference type="EMBL" id="MU825875">
    <property type="protein sequence ID" value="KAJ7386896.1"/>
    <property type="molecule type" value="Genomic_DNA"/>
</dbReference>
<evidence type="ECO:0000313" key="1">
    <source>
        <dbReference type="EMBL" id="KAJ7386896.1"/>
    </source>
</evidence>
<evidence type="ECO:0008006" key="3">
    <source>
        <dbReference type="Google" id="ProtNLM"/>
    </source>
</evidence>
<dbReference type="AlphaFoldDB" id="A0A9W9ZS86"/>
<organism evidence="1 2">
    <name type="scientific">Desmophyllum pertusum</name>
    <dbReference type="NCBI Taxonomy" id="174260"/>
    <lineage>
        <taxon>Eukaryota</taxon>
        <taxon>Metazoa</taxon>
        <taxon>Cnidaria</taxon>
        <taxon>Anthozoa</taxon>
        <taxon>Hexacorallia</taxon>
        <taxon>Scleractinia</taxon>
        <taxon>Caryophylliina</taxon>
        <taxon>Caryophylliidae</taxon>
        <taxon>Desmophyllum</taxon>
    </lineage>
</organism>
<comment type="caution">
    <text evidence="1">The sequence shown here is derived from an EMBL/GenBank/DDBJ whole genome shotgun (WGS) entry which is preliminary data.</text>
</comment>
<name>A0A9W9ZS86_9CNID</name>
<gene>
    <name evidence="1" type="ORF">OS493_006930</name>
</gene>
<evidence type="ECO:0000313" key="2">
    <source>
        <dbReference type="Proteomes" id="UP001163046"/>
    </source>
</evidence>
<protein>
    <recommendedName>
        <fullName evidence="3">HECT domain-containing protein</fullName>
    </recommendedName>
</protein>
<sequence>MSETPSARKVAKAIICNPISDAERQCLDFLKKFIRSLDASALKYTTGSDIMPESIVVSFTSMDGFARRPIAHTCGRHLELPHTYQSFSELSEEFTSLLRDKGAWGFNIV</sequence>
<keyword evidence="2" id="KW-1185">Reference proteome</keyword>
<accession>A0A9W9ZS86</accession>
<dbReference type="Proteomes" id="UP001163046">
    <property type="component" value="Unassembled WGS sequence"/>
</dbReference>